<dbReference type="OrthoDB" id="4220319at2759"/>
<protein>
    <submittedName>
        <fullName evidence="2">Uncharacterized protein</fullName>
    </submittedName>
</protein>
<feature type="compositionally biased region" description="Basic and acidic residues" evidence="1">
    <location>
        <begin position="51"/>
        <end position="73"/>
    </location>
</feature>
<feature type="compositionally biased region" description="Basic and acidic residues" evidence="1">
    <location>
        <begin position="97"/>
        <end position="118"/>
    </location>
</feature>
<feature type="compositionally biased region" description="Polar residues" evidence="1">
    <location>
        <begin position="74"/>
        <end position="95"/>
    </location>
</feature>
<dbReference type="PANTHER" id="PTHR42090:SF1">
    <property type="match status" value="1"/>
</dbReference>
<reference evidence="2 3" key="1">
    <citation type="submission" date="2017-10" db="EMBL/GenBank/DDBJ databases">
        <title>Comparative genomics in systemic dimorphic fungi from Ajellomycetaceae.</title>
        <authorList>
            <person name="Munoz J.F."/>
            <person name="Mcewen J.G."/>
            <person name="Clay O.K."/>
            <person name="Cuomo C.A."/>
        </authorList>
    </citation>
    <scope>NUCLEOTIDE SEQUENCE [LARGE SCALE GENOMIC DNA]</scope>
    <source>
        <strain evidence="2 3">UAMH7299</strain>
    </source>
</reference>
<organism evidence="2 3">
    <name type="scientific">Polytolypa hystricis (strain UAMH7299)</name>
    <dbReference type="NCBI Taxonomy" id="1447883"/>
    <lineage>
        <taxon>Eukaryota</taxon>
        <taxon>Fungi</taxon>
        <taxon>Dikarya</taxon>
        <taxon>Ascomycota</taxon>
        <taxon>Pezizomycotina</taxon>
        <taxon>Eurotiomycetes</taxon>
        <taxon>Eurotiomycetidae</taxon>
        <taxon>Onygenales</taxon>
        <taxon>Onygenales incertae sedis</taxon>
        <taxon>Polytolypa</taxon>
    </lineage>
</organism>
<dbReference type="Proteomes" id="UP000224634">
    <property type="component" value="Unassembled WGS sequence"/>
</dbReference>
<comment type="caution">
    <text evidence="2">The sequence shown here is derived from an EMBL/GenBank/DDBJ whole genome shotgun (WGS) entry which is preliminary data.</text>
</comment>
<evidence type="ECO:0000313" key="3">
    <source>
        <dbReference type="Proteomes" id="UP000224634"/>
    </source>
</evidence>
<sequence>MSGLYYALTASVARIGWHLFPAARPARLLPALIVSSRPMARHLATTTPRKSPVDDEKPPEDDRFNINTDRHEYSQSGSDSAVAAQSASWDRSTMTPEEVREASYREAERNDPGKRHPLEVSPANREVSQTTDESGRGDWLPHGASKRVSPPKGRKVDYGGAVVTPAAEERINLANKLPGPSS</sequence>
<gene>
    <name evidence="2" type="ORF">AJ80_00575</name>
</gene>
<dbReference type="EMBL" id="PDNA01000004">
    <property type="protein sequence ID" value="PGH27787.1"/>
    <property type="molecule type" value="Genomic_DNA"/>
</dbReference>
<accession>A0A2B7Z4M2</accession>
<evidence type="ECO:0000256" key="1">
    <source>
        <dbReference type="SAM" id="MobiDB-lite"/>
    </source>
</evidence>
<evidence type="ECO:0000313" key="2">
    <source>
        <dbReference type="EMBL" id="PGH27787.1"/>
    </source>
</evidence>
<name>A0A2B7Z4M2_POLH7</name>
<keyword evidence="3" id="KW-1185">Reference proteome</keyword>
<proteinExistence type="predicted"/>
<dbReference type="AlphaFoldDB" id="A0A2B7Z4M2"/>
<feature type="region of interest" description="Disordered" evidence="1">
    <location>
        <begin position="43"/>
        <end position="157"/>
    </location>
</feature>
<dbReference type="PANTHER" id="PTHR42090">
    <property type="match status" value="1"/>
</dbReference>
<dbReference type="STRING" id="1447883.A0A2B7Z4M2"/>